<feature type="region of interest" description="Disordered" evidence="6">
    <location>
        <begin position="337"/>
        <end position="359"/>
    </location>
</feature>
<keyword evidence="9" id="KW-1185">Reference proteome</keyword>
<feature type="transmembrane region" description="Helical" evidence="7">
    <location>
        <begin position="51"/>
        <end position="77"/>
    </location>
</feature>
<dbReference type="PANTHER" id="PTHR21716:SF64">
    <property type="entry name" value="AI-2 TRANSPORT PROTEIN TQSA"/>
    <property type="match status" value="1"/>
</dbReference>
<comment type="caution">
    <text evidence="8">The sequence shown here is derived from an EMBL/GenBank/DDBJ whole genome shotgun (WGS) entry which is preliminary data.</text>
</comment>
<keyword evidence="5 7" id="KW-0472">Membrane</keyword>
<comment type="similarity">
    <text evidence="2">Belongs to the autoinducer-2 exporter (AI-2E) (TC 2.A.86) family.</text>
</comment>
<dbReference type="Proteomes" id="UP001500822">
    <property type="component" value="Unassembled WGS sequence"/>
</dbReference>
<comment type="subcellular location">
    <subcellularLocation>
        <location evidence="1">Membrane</location>
        <topology evidence="1">Multi-pass membrane protein</topology>
    </subcellularLocation>
</comment>
<feature type="transmembrane region" description="Helical" evidence="7">
    <location>
        <begin position="290"/>
        <end position="316"/>
    </location>
</feature>
<organism evidence="8 9">
    <name type="scientific">Gordonia alkaliphila</name>
    <dbReference type="NCBI Taxonomy" id="1053547"/>
    <lineage>
        <taxon>Bacteria</taxon>
        <taxon>Bacillati</taxon>
        <taxon>Actinomycetota</taxon>
        <taxon>Actinomycetes</taxon>
        <taxon>Mycobacteriales</taxon>
        <taxon>Gordoniaceae</taxon>
        <taxon>Gordonia</taxon>
    </lineage>
</organism>
<accession>A0ABP8Z0U3</accession>
<evidence type="ECO:0000256" key="7">
    <source>
        <dbReference type="SAM" id="Phobius"/>
    </source>
</evidence>
<feature type="transmembrane region" description="Helical" evidence="7">
    <location>
        <begin position="187"/>
        <end position="209"/>
    </location>
</feature>
<feature type="transmembrane region" description="Helical" evidence="7">
    <location>
        <begin position="124"/>
        <end position="152"/>
    </location>
</feature>
<evidence type="ECO:0000313" key="9">
    <source>
        <dbReference type="Proteomes" id="UP001500822"/>
    </source>
</evidence>
<dbReference type="EMBL" id="BAABIE010000003">
    <property type="protein sequence ID" value="GAA4742229.1"/>
    <property type="molecule type" value="Genomic_DNA"/>
</dbReference>
<evidence type="ECO:0000256" key="5">
    <source>
        <dbReference type="ARBA" id="ARBA00023136"/>
    </source>
</evidence>
<evidence type="ECO:0000256" key="3">
    <source>
        <dbReference type="ARBA" id="ARBA00022692"/>
    </source>
</evidence>
<evidence type="ECO:0000313" key="8">
    <source>
        <dbReference type="EMBL" id="GAA4742229.1"/>
    </source>
</evidence>
<evidence type="ECO:0000256" key="6">
    <source>
        <dbReference type="SAM" id="MobiDB-lite"/>
    </source>
</evidence>
<feature type="transmembrane region" description="Helical" evidence="7">
    <location>
        <begin position="252"/>
        <end position="270"/>
    </location>
</feature>
<reference evidence="9" key="1">
    <citation type="journal article" date="2019" name="Int. J. Syst. Evol. Microbiol.">
        <title>The Global Catalogue of Microorganisms (GCM) 10K type strain sequencing project: providing services to taxonomists for standard genome sequencing and annotation.</title>
        <authorList>
            <consortium name="The Broad Institute Genomics Platform"/>
            <consortium name="The Broad Institute Genome Sequencing Center for Infectious Disease"/>
            <person name="Wu L."/>
            <person name="Ma J."/>
        </authorList>
    </citation>
    <scope>NUCLEOTIDE SEQUENCE [LARGE SCALE GENOMIC DNA]</scope>
    <source>
        <strain evidence="9">JCM 18077</strain>
    </source>
</reference>
<name>A0ABP8Z0U3_9ACTN</name>
<proteinExistence type="inferred from homology"/>
<evidence type="ECO:0000256" key="1">
    <source>
        <dbReference type="ARBA" id="ARBA00004141"/>
    </source>
</evidence>
<gene>
    <name evidence="8" type="ORF">GCM10023217_08260</name>
</gene>
<evidence type="ECO:0000256" key="4">
    <source>
        <dbReference type="ARBA" id="ARBA00022989"/>
    </source>
</evidence>
<evidence type="ECO:0000256" key="2">
    <source>
        <dbReference type="ARBA" id="ARBA00009773"/>
    </source>
</evidence>
<sequence>MIVLLGIAGAVVTVAGVKAISSIVGPVFLALVLTISVQPLPAYLRRRGWPTWAAFVVTVLLVYGIMIGLFLAMAFAIARLATLLPEYADRLDDLTARFTAFLHDHGIDPDHTQTMLSKLDAHNLLSGLGTILSGTLGVASALIFLIILLVFMAADAMSFPARLALVGRSRPDITGALHSFASGTRSYLLVSTVFGLIVAVLDSAALWAMSIPLPILWGLISFITNYIPNIGFIIGLFPPALLGLLDGGWQKMLAVIAVYSVINVVIQSFIQPKFVGDAVDLSLTLTFLSLAFWTWVIGPLGAILAIPLTLFAKALLIDIDPATRWAGSLMTMKVPDDEKDETADDAHSAQPGTAHGGGG</sequence>
<dbReference type="InterPro" id="IPR002549">
    <property type="entry name" value="AI-2E-like"/>
</dbReference>
<dbReference type="PANTHER" id="PTHR21716">
    <property type="entry name" value="TRANSMEMBRANE PROTEIN"/>
    <property type="match status" value="1"/>
</dbReference>
<keyword evidence="4 7" id="KW-1133">Transmembrane helix</keyword>
<dbReference type="Pfam" id="PF01594">
    <property type="entry name" value="AI-2E_transport"/>
    <property type="match status" value="1"/>
</dbReference>
<feature type="transmembrane region" description="Helical" evidence="7">
    <location>
        <begin position="215"/>
        <end position="245"/>
    </location>
</feature>
<keyword evidence="3 7" id="KW-0812">Transmembrane</keyword>
<protein>
    <submittedName>
        <fullName evidence="8">AI-2E family transporter</fullName>
    </submittedName>
</protein>